<dbReference type="Proteomes" id="UP000006443">
    <property type="component" value="Unassembled WGS sequence"/>
</dbReference>
<dbReference type="Pfam" id="PF17782">
    <property type="entry name" value="WHD_DprA"/>
    <property type="match status" value="1"/>
</dbReference>
<dbReference type="PANTHER" id="PTHR43022">
    <property type="entry name" value="PROTEIN SMF"/>
    <property type="match status" value="1"/>
</dbReference>
<dbReference type="AlphaFoldDB" id="C0GIT4"/>
<dbReference type="GO" id="GO:0009294">
    <property type="term" value="P:DNA-mediated transformation"/>
    <property type="evidence" value="ECO:0007669"/>
    <property type="project" value="InterPro"/>
</dbReference>
<comment type="similarity">
    <text evidence="1">Belongs to the DprA/Smf family.</text>
</comment>
<feature type="domain" description="DprA winged helix" evidence="3">
    <location>
        <begin position="293"/>
        <end position="352"/>
    </location>
</feature>
<name>C0GIT4_DETAL</name>
<dbReference type="NCBIfam" id="TIGR00732">
    <property type="entry name" value="dprA"/>
    <property type="match status" value="1"/>
</dbReference>
<keyword evidence="5" id="KW-1185">Reference proteome</keyword>
<organism evidence="4 5">
    <name type="scientific">Dethiobacter alkaliphilus AHT 1</name>
    <dbReference type="NCBI Taxonomy" id="555088"/>
    <lineage>
        <taxon>Bacteria</taxon>
        <taxon>Bacillati</taxon>
        <taxon>Bacillota</taxon>
        <taxon>Dethiobacteria</taxon>
        <taxon>Dethiobacterales</taxon>
        <taxon>Dethiobacteraceae</taxon>
        <taxon>Dethiobacter</taxon>
    </lineage>
</organism>
<dbReference type="STRING" id="555088.DealDRAFT_2393"/>
<evidence type="ECO:0000259" key="3">
    <source>
        <dbReference type="Pfam" id="PF17782"/>
    </source>
</evidence>
<dbReference type="InterPro" id="IPR036390">
    <property type="entry name" value="WH_DNA-bd_sf"/>
</dbReference>
<dbReference type="InterPro" id="IPR003488">
    <property type="entry name" value="DprA"/>
</dbReference>
<dbReference type="Gene3D" id="1.10.10.10">
    <property type="entry name" value="Winged helix-like DNA-binding domain superfamily/Winged helix DNA-binding domain"/>
    <property type="match status" value="1"/>
</dbReference>
<dbReference type="InterPro" id="IPR041614">
    <property type="entry name" value="DprA_WH"/>
</dbReference>
<dbReference type="SUPFAM" id="SSF46785">
    <property type="entry name" value="Winged helix' DNA-binding domain"/>
    <property type="match status" value="1"/>
</dbReference>
<evidence type="ECO:0000313" key="5">
    <source>
        <dbReference type="Proteomes" id="UP000006443"/>
    </source>
</evidence>
<gene>
    <name evidence="4" type="ORF">DealDRAFT_2393</name>
</gene>
<proteinExistence type="inferred from homology"/>
<comment type="caution">
    <text evidence="4">The sequence shown here is derived from an EMBL/GenBank/DDBJ whole genome shotgun (WGS) entry which is preliminary data.</text>
</comment>
<evidence type="ECO:0000256" key="1">
    <source>
        <dbReference type="ARBA" id="ARBA00006525"/>
    </source>
</evidence>
<sequence length="357" mass="37549">MRDLPFWVALSKVSTLGARRILRLIAYFGTAEKAFLASMDDLLAAGLPVKAARALCDEREGLDPHRVAEEVHGSGFGVLTLACAGYPLLLAEIYDPPAVLYYRGDIDVLSTPCVAMVGSRKATEYGKNAALKLAGQLAAAGITVVSGMARGIDTWAHAGALGAGGPTIAVLGCGPDVCYPPENLKLREKIVSGGIILSEFPPGTQPKPGHFPLRNRIISGLSRATVVVEAAEKSGALITADCALEHGREVFAVPGNVNSPYSRGCHRLLKEGAAMAEKAADILAALGMSEQETAATKAVQLSDTQASVLETLQYEPAHFDEIADRCGLPAPQLAATLVELELAGLLRKLPGNFFLRV</sequence>
<dbReference type="Pfam" id="PF02481">
    <property type="entry name" value="DNA_processg_A"/>
    <property type="match status" value="1"/>
</dbReference>
<feature type="domain" description="Smf/DprA SLOG" evidence="2">
    <location>
        <begin position="79"/>
        <end position="286"/>
    </location>
</feature>
<accession>C0GIT4</accession>
<reference evidence="4 5" key="1">
    <citation type="submission" date="2009-02" db="EMBL/GenBank/DDBJ databases">
        <title>Sequencing of the draft genome and assembly of Dethiobacter alkaliphilus AHT 1.</title>
        <authorList>
            <consortium name="US DOE Joint Genome Institute (JGI-PGF)"/>
            <person name="Lucas S."/>
            <person name="Copeland A."/>
            <person name="Lapidus A."/>
            <person name="Glavina del Rio T."/>
            <person name="Dalin E."/>
            <person name="Tice H."/>
            <person name="Bruce D."/>
            <person name="Goodwin L."/>
            <person name="Pitluck S."/>
            <person name="Larimer F."/>
            <person name="Land M.L."/>
            <person name="Hauser L."/>
            <person name="Muyzer G."/>
        </authorList>
    </citation>
    <scope>NUCLEOTIDE SEQUENCE [LARGE SCALE GENOMIC DNA]</scope>
    <source>
        <strain evidence="4 5">AHT 1</strain>
    </source>
</reference>
<dbReference type="eggNOG" id="COG0758">
    <property type="taxonomic scope" value="Bacteria"/>
</dbReference>
<dbReference type="Gene3D" id="3.40.50.450">
    <property type="match status" value="1"/>
</dbReference>
<dbReference type="InterPro" id="IPR036388">
    <property type="entry name" value="WH-like_DNA-bd_sf"/>
</dbReference>
<dbReference type="InterPro" id="IPR057666">
    <property type="entry name" value="DrpA_SLOG"/>
</dbReference>
<dbReference type="OrthoDB" id="9785707at2"/>
<dbReference type="SUPFAM" id="SSF102405">
    <property type="entry name" value="MCP/YpsA-like"/>
    <property type="match status" value="1"/>
</dbReference>
<evidence type="ECO:0000313" key="4">
    <source>
        <dbReference type="EMBL" id="EEG76748.1"/>
    </source>
</evidence>
<dbReference type="EMBL" id="ACJM01000013">
    <property type="protein sequence ID" value="EEG76748.1"/>
    <property type="molecule type" value="Genomic_DNA"/>
</dbReference>
<protein>
    <submittedName>
        <fullName evidence="4">DNA protecting protein DprA</fullName>
    </submittedName>
</protein>
<dbReference type="PANTHER" id="PTHR43022:SF1">
    <property type="entry name" value="PROTEIN SMF"/>
    <property type="match status" value="1"/>
</dbReference>
<evidence type="ECO:0000259" key="2">
    <source>
        <dbReference type="Pfam" id="PF02481"/>
    </source>
</evidence>
<dbReference type="RefSeq" id="WP_008517727.1">
    <property type="nucleotide sequence ID" value="NZ_ACJM01000013.1"/>
</dbReference>